<organism evidence="4 5">
    <name type="scientific">Campylobacter massiliensis</name>
    <dbReference type="NCBI Taxonomy" id="2762557"/>
    <lineage>
        <taxon>Bacteria</taxon>
        <taxon>Pseudomonadati</taxon>
        <taxon>Campylobacterota</taxon>
        <taxon>Epsilonproteobacteria</taxon>
        <taxon>Campylobacterales</taxon>
        <taxon>Campylobacteraceae</taxon>
        <taxon>Campylobacter</taxon>
    </lineage>
</organism>
<evidence type="ECO:0000256" key="2">
    <source>
        <dbReference type="ARBA" id="ARBA00022801"/>
    </source>
</evidence>
<dbReference type="Gene3D" id="3.40.50.1820">
    <property type="entry name" value="alpha/beta hydrolase"/>
    <property type="match status" value="1"/>
</dbReference>
<comment type="similarity">
    <text evidence="1">Belongs to the esterase D family.</text>
</comment>
<gene>
    <name evidence="4" type="ORF">H7R39_04180</name>
</gene>
<evidence type="ECO:0000313" key="4">
    <source>
        <dbReference type="EMBL" id="MBC2882467.1"/>
    </source>
</evidence>
<dbReference type="SUPFAM" id="SSF53474">
    <property type="entry name" value="alpha/beta-Hydrolases"/>
    <property type="match status" value="1"/>
</dbReference>
<comment type="caution">
    <text evidence="4">The sequence shown here is derived from an EMBL/GenBank/DDBJ whole genome shotgun (WGS) entry which is preliminary data.</text>
</comment>
<feature type="chain" id="PRO_5032974454" evidence="3">
    <location>
        <begin position="21"/>
        <end position="281"/>
    </location>
</feature>
<dbReference type="AlphaFoldDB" id="A0A842J3V7"/>
<evidence type="ECO:0000313" key="5">
    <source>
        <dbReference type="Proteomes" id="UP000552683"/>
    </source>
</evidence>
<keyword evidence="3" id="KW-0732">Signal</keyword>
<accession>A0A842J3V7</accession>
<dbReference type="Pfam" id="PF00756">
    <property type="entry name" value="Esterase"/>
    <property type="match status" value="1"/>
</dbReference>
<dbReference type="InterPro" id="IPR052558">
    <property type="entry name" value="Siderophore_Hydrolase_D"/>
</dbReference>
<dbReference type="PANTHER" id="PTHR40841:SF2">
    <property type="entry name" value="SIDEROPHORE-DEGRADING ESTERASE (EUROFUNG)"/>
    <property type="match status" value="1"/>
</dbReference>
<proteinExistence type="inferred from homology"/>
<evidence type="ECO:0000256" key="1">
    <source>
        <dbReference type="ARBA" id="ARBA00005622"/>
    </source>
</evidence>
<feature type="signal peptide" evidence="3">
    <location>
        <begin position="1"/>
        <end position="20"/>
    </location>
</feature>
<protein>
    <submittedName>
        <fullName evidence="4">Alpha/beta hydrolase</fullName>
    </submittedName>
</protein>
<dbReference type="InterPro" id="IPR000801">
    <property type="entry name" value="Esterase-like"/>
</dbReference>
<evidence type="ECO:0000256" key="3">
    <source>
        <dbReference type="SAM" id="SignalP"/>
    </source>
</evidence>
<sequence>MVRIVKLFLGALIMIAAASAKPTQYIEPIDESVYRLFDVKYSIVESAGGEIYKIFQAVPKNRNVYPKAIFMLDANAQFSVLLNLFKNFTSSGSVPLIIGVGYDTPLAYDTARRTKDLTPLAQGDEYEQGGNADKFYKFIKERLMPFADKEYDIKNSEKIFYGHSFGGLFLVYSLLQNDGIFDEFFIASPSLWWGDSKVIKDALDNDGKLKIRLKASFIRLSVGESEKRAGKTDKENILKAADLAEILKKSGVKYEFKIYEWQGHGDVIPLVLKDIVKHVSK</sequence>
<reference evidence="4 5" key="1">
    <citation type="submission" date="2020-08" db="EMBL/GenBank/DDBJ databases">
        <title>Complete genome and description of Campylobacter massiliensis Marseille-Q3452 sp. nov.</title>
        <authorList>
            <person name="Antezack A."/>
        </authorList>
    </citation>
    <scope>NUCLEOTIDE SEQUENCE [LARGE SCALE GENOMIC DNA]</scope>
    <source>
        <strain evidence="4 5">Marseille-Q3452</strain>
    </source>
</reference>
<name>A0A842J3V7_9BACT</name>
<dbReference type="Proteomes" id="UP000552683">
    <property type="component" value="Unassembled WGS sequence"/>
</dbReference>
<dbReference type="GO" id="GO:0016788">
    <property type="term" value="F:hydrolase activity, acting on ester bonds"/>
    <property type="evidence" value="ECO:0007669"/>
    <property type="project" value="TreeGrafter"/>
</dbReference>
<dbReference type="InterPro" id="IPR029058">
    <property type="entry name" value="AB_hydrolase_fold"/>
</dbReference>
<keyword evidence="5" id="KW-1185">Reference proteome</keyword>
<keyword evidence="2 4" id="KW-0378">Hydrolase</keyword>
<dbReference type="PANTHER" id="PTHR40841">
    <property type="entry name" value="SIDEROPHORE TRIACETYLFUSARININE C ESTERASE"/>
    <property type="match status" value="1"/>
</dbReference>
<dbReference type="EMBL" id="JACLZK010000001">
    <property type="protein sequence ID" value="MBC2882467.1"/>
    <property type="molecule type" value="Genomic_DNA"/>
</dbReference>